<sequence length="163" mass="18706">MSKKRFGNELHPLYYTWLTIKQRCDNPKHASYKNYGARGITRAEEFSDFKVFAAYLESLDGYADRERLGLTLDRIDGSLGYVPGNLRWATRTTQAINSRKRRTSKATYLGIGLNTTKKKWSARICNGNERIFVGNFDSEIEALEARNAYIIEHGLPHAIQKIK</sequence>
<dbReference type="InterPro" id="IPR016177">
    <property type="entry name" value="DNA-bd_dom_sf"/>
</dbReference>
<evidence type="ECO:0000313" key="2">
    <source>
        <dbReference type="Proteomes" id="UP000515392"/>
    </source>
</evidence>
<name>A0A7D5K369_9CAUD</name>
<organism evidence="1 2">
    <name type="scientific">Escherichia phage vB_EcoP_SP5M</name>
    <dbReference type="NCBI Taxonomy" id="2750853"/>
    <lineage>
        <taxon>Viruses</taxon>
        <taxon>Duplodnaviria</taxon>
        <taxon>Heunggongvirae</taxon>
        <taxon>Uroviricota</taxon>
        <taxon>Caudoviricetes</taxon>
        <taxon>Schitoviridae</taxon>
        <taxon>Enquatrovirinae</taxon>
        <taxon>Gamaleyavirus</taxon>
        <taxon>Gamaleyavirus Sp5m</taxon>
    </lineage>
</organism>
<dbReference type="SUPFAM" id="SSF54171">
    <property type="entry name" value="DNA-binding domain"/>
    <property type="match status" value="1"/>
</dbReference>
<gene>
    <name evidence="1" type="ORF">SP5M_0054</name>
</gene>
<dbReference type="GO" id="GO:0003677">
    <property type="term" value="F:DNA binding"/>
    <property type="evidence" value="ECO:0007669"/>
    <property type="project" value="InterPro"/>
</dbReference>
<reference evidence="1 2" key="1">
    <citation type="submission" date="2020-06" db="EMBL/GenBank/DDBJ databases">
        <title>Complete genome sequences of eight phages infecting swine Enterotoxigenic Escherichia coli.</title>
        <authorList>
            <person name="Ferreira A."/>
            <person name="Oliveira H."/>
            <person name="Silva D."/>
            <person name="Almeida C."/>
            <person name="Burgan J."/>
            <person name="Azered J."/>
            <person name="Oliveira A."/>
        </authorList>
    </citation>
    <scope>NUCLEOTIDE SEQUENCE [LARGE SCALE GENOMIC DNA]</scope>
</reference>
<evidence type="ECO:0000313" key="1">
    <source>
        <dbReference type="EMBL" id="QLF80699.1"/>
    </source>
</evidence>
<proteinExistence type="predicted"/>
<protein>
    <recommendedName>
        <fullName evidence="3">AP2/ERF domain-containing protein</fullName>
    </recommendedName>
</protein>
<evidence type="ECO:0008006" key="3">
    <source>
        <dbReference type="Google" id="ProtNLM"/>
    </source>
</evidence>
<keyword evidence="2" id="KW-1185">Reference proteome</keyword>
<dbReference type="Proteomes" id="UP000515392">
    <property type="component" value="Segment"/>
</dbReference>
<accession>A0A7D5K369</accession>
<dbReference type="EMBL" id="MT682708">
    <property type="protein sequence ID" value="QLF80699.1"/>
    <property type="molecule type" value="Genomic_DNA"/>
</dbReference>